<dbReference type="PANTHER" id="PTHR31302:SF31">
    <property type="entry name" value="PHOSPHODIESTERASE YAEI"/>
    <property type="match status" value="1"/>
</dbReference>
<dbReference type="InterPro" id="IPR006311">
    <property type="entry name" value="TAT_signal"/>
</dbReference>
<gene>
    <name evidence="4" type="ORF">GCM10008955_34190</name>
</gene>
<dbReference type="InterPro" id="IPR051158">
    <property type="entry name" value="Metallophosphoesterase_sf"/>
</dbReference>
<dbReference type="SUPFAM" id="SSF56300">
    <property type="entry name" value="Metallo-dependent phosphatases"/>
    <property type="match status" value="1"/>
</dbReference>
<dbReference type="InterPro" id="IPR004843">
    <property type="entry name" value="Calcineurin-like_PHP"/>
</dbReference>
<accession>A0ABQ2F3P0</accession>
<dbReference type="Proteomes" id="UP000647587">
    <property type="component" value="Unassembled WGS sequence"/>
</dbReference>
<comment type="caution">
    <text evidence="4">The sequence shown here is derived from an EMBL/GenBank/DDBJ whole genome shotgun (WGS) entry which is preliminary data.</text>
</comment>
<keyword evidence="2" id="KW-0378">Hydrolase</keyword>
<evidence type="ECO:0000313" key="4">
    <source>
        <dbReference type="EMBL" id="GGK37440.1"/>
    </source>
</evidence>
<evidence type="ECO:0000256" key="2">
    <source>
        <dbReference type="ARBA" id="ARBA00022801"/>
    </source>
</evidence>
<name>A0ABQ2F3P0_9DEIO</name>
<dbReference type="InterPro" id="IPR029052">
    <property type="entry name" value="Metallo-depent_PP-like"/>
</dbReference>
<dbReference type="CDD" id="cd07385">
    <property type="entry name" value="MPP_YkuE_C"/>
    <property type="match status" value="1"/>
</dbReference>
<organism evidence="4 5">
    <name type="scientific">Deinococcus malanensis</name>
    <dbReference type="NCBI Taxonomy" id="1706855"/>
    <lineage>
        <taxon>Bacteria</taxon>
        <taxon>Thermotogati</taxon>
        <taxon>Deinococcota</taxon>
        <taxon>Deinococci</taxon>
        <taxon>Deinococcales</taxon>
        <taxon>Deinococcaceae</taxon>
        <taxon>Deinococcus</taxon>
    </lineage>
</organism>
<dbReference type="Gene3D" id="3.60.21.10">
    <property type="match status" value="1"/>
</dbReference>
<keyword evidence="5" id="KW-1185">Reference proteome</keyword>
<evidence type="ECO:0000256" key="1">
    <source>
        <dbReference type="ARBA" id="ARBA00022723"/>
    </source>
</evidence>
<dbReference type="EMBL" id="BMPP01000017">
    <property type="protein sequence ID" value="GGK37440.1"/>
    <property type="molecule type" value="Genomic_DNA"/>
</dbReference>
<dbReference type="PROSITE" id="PS51318">
    <property type="entry name" value="TAT"/>
    <property type="match status" value="1"/>
</dbReference>
<evidence type="ECO:0000313" key="5">
    <source>
        <dbReference type="Proteomes" id="UP000647587"/>
    </source>
</evidence>
<dbReference type="RefSeq" id="WP_189010924.1">
    <property type="nucleotide sequence ID" value="NZ_BMPP01000017.1"/>
</dbReference>
<evidence type="ECO:0000259" key="3">
    <source>
        <dbReference type="Pfam" id="PF00149"/>
    </source>
</evidence>
<protein>
    <submittedName>
        <fullName evidence="4">Metallophosphoesterase</fullName>
    </submittedName>
</protein>
<keyword evidence="1" id="KW-0479">Metal-binding</keyword>
<dbReference type="PANTHER" id="PTHR31302">
    <property type="entry name" value="TRANSMEMBRANE PROTEIN WITH METALLOPHOSPHOESTERASE DOMAIN-RELATED"/>
    <property type="match status" value="1"/>
</dbReference>
<dbReference type="Pfam" id="PF00149">
    <property type="entry name" value="Metallophos"/>
    <property type="match status" value="1"/>
</dbReference>
<sequence length="291" mass="31011">MTPPFASHAPRLTRRQFLRGLLGLGVSGAVLGGAGAAQAYRFGVIREQQGLRGLATPLRAAFLTDLHYGPLIGTGSVRAWVQAANALRPDLVLLGGDYLDVGPGGDATPLLRELARLRAPLGVYGVWGNHDYGSFGRSWADPGWMSRRDELHRLFAEAGITMLRNEGRVVRDDLYLGGVDDLTTGDPDLLASLRGADGRATLLLSHNPDLLPDLPGPVGLVLSGHTHGGQIRLPWLGALVVPSSYGQRYAMGWVQGAFETPAYVSRGLGVTGVPLRMLCEPELTLLTLTPA</sequence>
<reference evidence="5" key="1">
    <citation type="journal article" date="2019" name="Int. J. Syst. Evol. Microbiol.">
        <title>The Global Catalogue of Microorganisms (GCM) 10K type strain sequencing project: providing services to taxonomists for standard genome sequencing and annotation.</title>
        <authorList>
            <consortium name="The Broad Institute Genomics Platform"/>
            <consortium name="The Broad Institute Genome Sequencing Center for Infectious Disease"/>
            <person name="Wu L."/>
            <person name="Ma J."/>
        </authorList>
    </citation>
    <scope>NUCLEOTIDE SEQUENCE [LARGE SCALE GENOMIC DNA]</scope>
    <source>
        <strain evidence="5">JCM 30331</strain>
    </source>
</reference>
<feature type="domain" description="Calcineurin-like phosphoesterase" evidence="3">
    <location>
        <begin position="59"/>
        <end position="228"/>
    </location>
</feature>
<proteinExistence type="predicted"/>